<dbReference type="GO" id="GO:0003677">
    <property type="term" value="F:DNA binding"/>
    <property type="evidence" value="ECO:0007669"/>
    <property type="project" value="UniProtKB-KW"/>
</dbReference>
<dbReference type="RefSeq" id="WP_077404563.1">
    <property type="nucleotide sequence ID" value="NZ_CP019650.1"/>
</dbReference>
<reference evidence="8" key="1">
    <citation type="submission" date="2017-02" db="EMBL/GenBank/DDBJ databases">
        <title>Genome of Microbulbifer agarilyticus GP101.</title>
        <authorList>
            <person name="Jung J."/>
            <person name="Bae S.S."/>
            <person name="Baek K."/>
        </authorList>
    </citation>
    <scope>NUCLEOTIDE SEQUENCE [LARGE SCALE GENOMIC DNA]</scope>
    <source>
        <strain evidence="8">GP101</strain>
    </source>
</reference>
<keyword evidence="2" id="KW-0963">Cytoplasm</keyword>
<dbReference type="PRINTS" id="PR00040">
    <property type="entry name" value="HTHMERR"/>
</dbReference>
<evidence type="ECO:0000256" key="4">
    <source>
        <dbReference type="ARBA" id="ARBA00023125"/>
    </source>
</evidence>
<dbReference type="NCBIfam" id="TIGR02044">
    <property type="entry name" value="CueR"/>
    <property type="match status" value="1"/>
</dbReference>
<keyword evidence="5" id="KW-0804">Transcription</keyword>
<sequence>MNISQAAREAGLTPKALRYYESIGLLVPARGENGYRDYGAADVATLQFIQRSRACGFAIEEVRELLNLYRNPSRRSHDAKALVAEKLAQVERQLQSLRAMRETLAELADSCPGDDSPNCRILDQLAGGK</sequence>
<evidence type="ECO:0000256" key="1">
    <source>
        <dbReference type="ARBA" id="ARBA00004496"/>
    </source>
</evidence>
<dbReference type="AlphaFoldDB" id="A0A1Q2M5U0"/>
<name>A0A1Q2M5U0_9GAMM</name>
<comment type="subcellular location">
    <subcellularLocation>
        <location evidence="1">Cytoplasm</location>
    </subcellularLocation>
</comment>
<evidence type="ECO:0000256" key="5">
    <source>
        <dbReference type="ARBA" id="ARBA00023163"/>
    </source>
</evidence>
<dbReference type="KEGG" id="maga:Mag101_10700"/>
<dbReference type="InterPro" id="IPR047057">
    <property type="entry name" value="MerR_fam"/>
</dbReference>
<dbReference type="InterPro" id="IPR009061">
    <property type="entry name" value="DNA-bd_dom_put_sf"/>
</dbReference>
<keyword evidence="9" id="KW-1185">Reference proteome</keyword>
<protein>
    <submittedName>
        <fullName evidence="8">Cu(I)-responsive transcriptional regulator</fullName>
    </submittedName>
</protein>
<dbReference type="STRING" id="260552.Mag101_10700"/>
<accession>A0A1Q2M5U0</accession>
<evidence type="ECO:0000259" key="7">
    <source>
        <dbReference type="PROSITE" id="PS50937"/>
    </source>
</evidence>
<dbReference type="EMBL" id="CP019650">
    <property type="protein sequence ID" value="AQQ68051.1"/>
    <property type="molecule type" value="Genomic_DNA"/>
</dbReference>
<dbReference type="GO" id="GO:0045893">
    <property type="term" value="P:positive regulation of DNA-templated transcription"/>
    <property type="evidence" value="ECO:0007669"/>
    <property type="project" value="InterPro"/>
</dbReference>
<dbReference type="PANTHER" id="PTHR30204">
    <property type="entry name" value="REDOX-CYCLING DRUG-SENSING TRANSCRIPTIONAL ACTIVATOR SOXR"/>
    <property type="match status" value="1"/>
</dbReference>
<feature type="domain" description="HTH merR-type" evidence="7">
    <location>
        <begin position="1"/>
        <end position="68"/>
    </location>
</feature>
<organism evidence="8 9">
    <name type="scientific">Microbulbifer agarilyticus</name>
    <dbReference type="NCBI Taxonomy" id="260552"/>
    <lineage>
        <taxon>Bacteria</taxon>
        <taxon>Pseudomonadati</taxon>
        <taxon>Pseudomonadota</taxon>
        <taxon>Gammaproteobacteria</taxon>
        <taxon>Cellvibrionales</taxon>
        <taxon>Microbulbiferaceae</taxon>
        <taxon>Microbulbifer</taxon>
    </lineage>
</organism>
<evidence type="ECO:0000313" key="9">
    <source>
        <dbReference type="Proteomes" id="UP000188219"/>
    </source>
</evidence>
<proteinExistence type="predicted"/>
<keyword evidence="6" id="KW-0175">Coiled coil</keyword>
<evidence type="ECO:0000256" key="3">
    <source>
        <dbReference type="ARBA" id="ARBA00023015"/>
    </source>
</evidence>
<dbReference type="InterPro" id="IPR011789">
    <property type="entry name" value="CueR"/>
</dbReference>
<dbReference type="Proteomes" id="UP000188219">
    <property type="component" value="Chromosome"/>
</dbReference>
<dbReference type="InterPro" id="IPR015358">
    <property type="entry name" value="Tscrpt_reg_MerR_DNA-bd"/>
</dbReference>
<dbReference type="GO" id="GO:0003700">
    <property type="term" value="F:DNA-binding transcription factor activity"/>
    <property type="evidence" value="ECO:0007669"/>
    <property type="project" value="InterPro"/>
</dbReference>
<evidence type="ECO:0000256" key="2">
    <source>
        <dbReference type="ARBA" id="ARBA00022490"/>
    </source>
</evidence>
<dbReference type="GO" id="GO:0005507">
    <property type="term" value="F:copper ion binding"/>
    <property type="evidence" value="ECO:0007669"/>
    <property type="project" value="InterPro"/>
</dbReference>
<gene>
    <name evidence="8" type="ORF">Mag101_10700</name>
</gene>
<dbReference type="Pfam" id="PF09278">
    <property type="entry name" value="MerR-DNA-bind"/>
    <property type="match status" value="1"/>
</dbReference>
<feature type="coiled-coil region" evidence="6">
    <location>
        <begin position="80"/>
        <end position="107"/>
    </location>
</feature>
<dbReference type="SMART" id="SM00422">
    <property type="entry name" value="HTH_MERR"/>
    <property type="match status" value="1"/>
</dbReference>
<dbReference type="PANTHER" id="PTHR30204:SF94">
    <property type="entry name" value="HEAVY METAL-DEPENDENT TRANSCRIPTIONAL REGULATOR HI_0293-RELATED"/>
    <property type="match status" value="1"/>
</dbReference>
<dbReference type="InterPro" id="IPR000551">
    <property type="entry name" value="MerR-type_HTH_dom"/>
</dbReference>
<evidence type="ECO:0000256" key="6">
    <source>
        <dbReference type="SAM" id="Coils"/>
    </source>
</evidence>
<keyword evidence="4" id="KW-0238">DNA-binding</keyword>
<dbReference type="SUPFAM" id="SSF46955">
    <property type="entry name" value="Putative DNA-binding domain"/>
    <property type="match status" value="1"/>
</dbReference>
<dbReference type="OrthoDB" id="9808480at2"/>
<dbReference type="Pfam" id="PF00376">
    <property type="entry name" value="MerR"/>
    <property type="match status" value="1"/>
</dbReference>
<dbReference type="GO" id="GO:0005737">
    <property type="term" value="C:cytoplasm"/>
    <property type="evidence" value="ECO:0007669"/>
    <property type="project" value="UniProtKB-SubCell"/>
</dbReference>
<keyword evidence="3" id="KW-0805">Transcription regulation</keyword>
<dbReference type="Gene3D" id="1.10.1660.10">
    <property type="match status" value="1"/>
</dbReference>
<dbReference type="PROSITE" id="PS00552">
    <property type="entry name" value="HTH_MERR_1"/>
    <property type="match status" value="1"/>
</dbReference>
<evidence type="ECO:0000313" key="8">
    <source>
        <dbReference type="EMBL" id="AQQ68051.1"/>
    </source>
</evidence>
<dbReference type="PROSITE" id="PS50937">
    <property type="entry name" value="HTH_MERR_2"/>
    <property type="match status" value="1"/>
</dbReference>